<dbReference type="eggNOG" id="COG5002">
    <property type="taxonomic scope" value="Bacteria"/>
</dbReference>
<dbReference type="Gene3D" id="1.10.287.130">
    <property type="match status" value="1"/>
</dbReference>
<comment type="subcellular location">
    <subcellularLocation>
        <location evidence="2">Cell membrane</location>
    </subcellularLocation>
</comment>
<dbReference type="PRINTS" id="PR00344">
    <property type="entry name" value="BCTRLSENSOR"/>
</dbReference>
<dbReference type="EC" id="2.7.13.3" evidence="3"/>
<protein>
    <recommendedName>
        <fullName evidence="8">Sensor-like histidine kinase SenX3</fullName>
        <ecNumber evidence="3">2.7.13.3</ecNumber>
    </recommendedName>
</protein>
<evidence type="ECO:0000256" key="5">
    <source>
        <dbReference type="ARBA" id="ARBA00022679"/>
    </source>
</evidence>
<dbReference type="CDD" id="cd00082">
    <property type="entry name" value="HisKA"/>
    <property type="match status" value="1"/>
</dbReference>
<organism evidence="10 11">
    <name type="scientific">Bifidobacterium merycicum</name>
    <dbReference type="NCBI Taxonomy" id="78345"/>
    <lineage>
        <taxon>Bacteria</taxon>
        <taxon>Bacillati</taxon>
        <taxon>Actinomycetota</taxon>
        <taxon>Actinomycetes</taxon>
        <taxon>Bifidobacteriales</taxon>
        <taxon>Bifidobacteriaceae</taxon>
        <taxon>Bifidobacterium</taxon>
    </lineage>
</organism>
<dbReference type="InterPro" id="IPR004358">
    <property type="entry name" value="Sig_transdc_His_kin-like_C"/>
</dbReference>
<dbReference type="STRING" id="78345.BMERY_1807"/>
<dbReference type="EMBL" id="JGZC01000009">
    <property type="protein sequence ID" value="KFI69423.1"/>
    <property type="molecule type" value="Genomic_DNA"/>
</dbReference>
<dbReference type="PANTHER" id="PTHR45453">
    <property type="entry name" value="PHOSPHATE REGULON SENSOR PROTEIN PHOR"/>
    <property type="match status" value="1"/>
</dbReference>
<reference evidence="10 11" key="1">
    <citation type="submission" date="2014-03" db="EMBL/GenBank/DDBJ databases">
        <title>Genomics of Bifidobacteria.</title>
        <authorList>
            <person name="Ventura M."/>
            <person name="Milani C."/>
            <person name="Lugli G.A."/>
        </authorList>
    </citation>
    <scope>NUCLEOTIDE SEQUENCE [LARGE SCALE GENOMIC DNA]</scope>
    <source>
        <strain evidence="10 11">LMG 11341</strain>
    </source>
</reference>
<dbReference type="RefSeq" id="WP_081888444.1">
    <property type="nucleotide sequence ID" value="NZ_CAMGZS010000010.1"/>
</dbReference>
<dbReference type="InterPro" id="IPR036890">
    <property type="entry name" value="HATPase_C_sf"/>
</dbReference>
<dbReference type="FunFam" id="3.30.565.10:FF:000006">
    <property type="entry name" value="Sensor histidine kinase WalK"/>
    <property type="match status" value="1"/>
</dbReference>
<keyword evidence="4" id="KW-0597">Phosphoprotein</keyword>
<name>A0A087BEH3_9BIFI</name>
<evidence type="ECO:0000313" key="11">
    <source>
        <dbReference type="Proteomes" id="UP000029060"/>
    </source>
</evidence>
<dbReference type="PROSITE" id="PS50109">
    <property type="entry name" value="HIS_KIN"/>
    <property type="match status" value="1"/>
</dbReference>
<sequence length="445" mass="48215">MQWWQILLMAAVAAFAALAAYRVVSERGERLARDERPNRGAGGSDEPLFAVDGSVRAGEESFVHALPQAVALTDGNGAVRYARDDIEPYGFVVSGRVRDDEILDMLTQVEHDGVTREREIRIAAARDAEGLHSGRGVRAGQVAPANERYLSVRVSRIGDDLYALLVVDVSERRHFEEMRRNFTTNVAHELKTPTGAIALLAETITDAADDPDAVRYFSGRVSKESARLTELVRRLIDLQKMQDAGRTLEPKRLSALAVARAAIDANRVQAGQRHIDIVLSFGGTVLGAEPTEGEPDAWIECDESAIVTAVKNLVENAIHYSPERTTVRVVVDEDGDDVRIRVIDQGIGIPESAIGHIFERFYRVDPARSRQTGGSGLGLAITKHCVEDCGGTISVWSHESEGSTFTIELPAVAGDPATAQTTQPAQTTQVAHIAQASAQAVQPAE</sequence>
<gene>
    <name evidence="10" type="ORF">BMERY_1807</name>
</gene>
<evidence type="ECO:0000313" key="10">
    <source>
        <dbReference type="EMBL" id="KFI69423.1"/>
    </source>
</evidence>
<dbReference type="InterPro" id="IPR050351">
    <property type="entry name" value="BphY/WalK/GraS-like"/>
</dbReference>
<evidence type="ECO:0000256" key="6">
    <source>
        <dbReference type="ARBA" id="ARBA00022777"/>
    </source>
</evidence>
<keyword evidence="6" id="KW-0418">Kinase</keyword>
<evidence type="ECO:0000256" key="4">
    <source>
        <dbReference type="ARBA" id="ARBA00022553"/>
    </source>
</evidence>
<keyword evidence="5 10" id="KW-0808">Transferase</keyword>
<dbReference type="Pfam" id="PF02518">
    <property type="entry name" value="HATPase_c"/>
    <property type="match status" value="1"/>
</dbReference>
<dbReference type="AlphaFoldDB" id="A0A087BEH3"/>
<feature type="domain" description="Histidine kinase" evidence="9">
    <location>
        <begin position="185"/>
        <end position="413"/>
    </location>
</feature>
<dbReference type="GO" id="GO:0004721">
    <property type="term" value="F:phosphoprotein phosphatase activity"/>
    <property type="evidence" value="ECO:0007669"/>
    <property type="project" value="TreeGrafter"/>
</dbReference>
<dbReference type="OrthoDB" id="9813151at2"/>
<keyword evidence="7" id="KW-0902">Two-component regulatory system</keyword>
<comment type="catalytic activity">
    <reaction evidence="1">
        <text>ATP + protein L-histidine = ADP + protein N-phospho-L-histidine.</text>
        <dbReference type="EC" id="2.7.13.3"/>
    </reaction>
</comment>
<dbReference type="PANTHER" id="PTHR45453:SF1">
    <property type="entry name" value="PHOSPHATE REGULON SENSOR PROTEIN PHOR"/>
    <property type="match status" value="1"/>
</dbReference>
<comment type="caution">
    <text evidence="10">The sequence shown here is derived from an EMBL/GenBank/DDBJ whole genome shotgun (WGS) entry which is preliminary data.</text>
</comment>
<keyword evidence="11" id="KW-1185">Reference proteome</keyword>
<dbReference type="SMART" id="SM00387">
    <property type="entry name" value="HATPase_c"/>
    <property type="match status" value="1"/>
</dbReference>
<evidence type="ECO:0000256" key="8">
    <source>
        <dbReference type="ARBA" id="ARBA00039401"/>
    </source>
</evidence>
<evidence type="ECO:0000256" key="7">
    <source>
        <dbReference type="ARBA" id="ARBA00023012"/>
    </source>
</evidence>
<dbReference type="SUPFAM" id="SSF47384">
    <property type="entry name" value="Homodimeric domain of signal transducing histidine kinase"/>
    <property type="match status" value="1"/>
</dbReference>
<dbReference type="CDD" id="cd00075">
    <property type="entry name" value="HATPase"/>
    <property type="match status" value="1"/>
</dbReference>
<evidence type="ECO:0000256" key="3">
    <source>
        <dbReference type="ARBA" id="ARBA00012438"/>
    </source>
</evidence>
<dbReference type="GO" id="GO:0000155">
    <property type="term" value="F:phosphorelay sensor kinase activity"/>
    <property type="evidence" value="ECO:0007669"/>
    <property type="project" value="InterPro"/>
</dbReference>
<dbReference type="SMART" id="SM00388">
    <property type="entry name" value="HisKA"/>
    <property type="match status" value="1"/>
</dbReference>
<proteinExistence type="predicted"/>
<dbReference type="InterPro" id="IPR003661">
    <property type="entry name" value="HisK_dim/P_dom"/>
</dbReference>
<dbReference type="Pfam" id="PF00512">
    <property type="entry name" value="HisKA"/>
    <property type="match status" value="1"/>
</dbReference>
<evidence type="ECO:0000256" key="1">
    <source>
        <dbReference type="ARBA" id="ARBA00000085"/>
    </source>
</evidence>
<evidence type="ECO:0000259" key="9">
    <source>
        <dbReference type="PROSITE" id="PS50109"/>
    </source>
</evidence>
<dbReference type="InterPro" id="IPR003594">
    <property type="entry name" value="HATPase_dom"/>
</dbReference>
<dbReference type="InterPro" id="IPR005467">
    <property type="entry name" value="His_kinase_dom"/>
</dbReference>
<dbReference type="GO" id="GO:0016036">
    <property type="term" value="P:cellular response to phosphate starvation"/>
    <property type="evidence" value="ECO:0007669"/>
    <property type="project" value="TreeGrafter"/>
</dbReference>
<evidence type="ECO:0000256" key="2">
    <source>
        <dbReference type="ARBA" id="ARBA00004236"/>
    </source>
</evidence>
<dbReference type="GO" id="GO:0005886">
    <property type="term" value="C:plasma membrane"/>
    <property type="evidence" value="ECO:0007669"/>
    <property type="project" value="UniProtKB-SubCell"/>
</dbReference>
<dbReference type="Proteomes" id="UP000029060">
    <property type="component" value="Unassembled WGS sequence"/>
</dbReference>
<dbReference type="Gene3D" id="3.30.565.10">
    <property type="entry name" value="Histidine kinase-like ATPase, C-terminal domain"/>
    <property type="match status" value="1"/>
</dbReference>
<dbReference type="InterPro" id="IPR036097">
    <property type="entry name" value="HisK_dim/P_sf"/>
</dbReference>
<accession>A0A087BEH3</accession>
<dbReference type="SUPFAM" id="SSF55874">
    <property type="entry name" value="ATPase domain of HSP90 chaperone/DNA topoisomerase II/histidine kinase"/>
    <property type="match status" value="1"/>
</dbReference>